<name>A0A931FYX0_9ACTN</name>
<dbReference type="EMBL" id="JADQTO010000005">
    <property type="protein sequence ID" value="MBG0562366.1"/>
    <property type="molecule type" value="Genomic_DNA"/>
</dbReference>
<dbReference type="AlphaFoldDB" id="A0A931FYX0"/>
<reference evidence="2" key="1">
    <citation type="submission" date="2020-11" db="EMBL/GenBank/DDBJ databases">
        <title>Isolation and identification of active actinomycetes.</title>
        <authorList>
            <person name="Sun X."/>
        </authorList>
    </citation>
    <scope>NUCLEOTIDE SEQUENCE</scope>
    <source>
        <strain evidence="2">NEAU-A11</strain>
    </source>
</reference>
<evidence type="ECO:0008006" key="4">
    <source>
        <dbReference type="Google" id="ProtNLM"/>
    </source>
</evidence>
<dbReference type="RefSeq" id="WP_196414148.1">
    <property type="nucleotide sequence ID" value="NZ_JADQTO010000005.1"/>
</dbReference>
<evidence type="ECO:0000313" key="3">
    <source>
        <dbReference type="Proteomes" id="UP000598146"/>
    </source>
</evidence>
<dbReference type="PROSITE" id="PS51257">
    <property type="entry name" value="PROKAR_LIPOPROTEIN"/>
    <property type="match status" value="1"/>
</dbReference>
<gene>
    <name evidence="2" type="ORF">I4J89_12920</name>
</gene>
<dbReference type="InterPro" id="IPR044058">
    <property type="entry name" value="Lipoprotein_23"/>
</dbReference>
<comment type="caution">
    <text evidence="2">The sequence shown here is derived from an EMBL/GenBank/DDBJ whole genome shotgun (WGS) entry which is preliminary data.</text>
</comment>
<keyword evidence="1" id="KW-0732">Signal</keyword>
<evidence type="ECO:0000256" key="1">
    <source>
        <dbReference type="SAM" id="SignalP"/>
    </source>
</evidence>
<organism evidence="2 3">
    <name type="scientific">Actinoplanes aureus</name>
    <dbReference type="NCBI Taxonomy" id="2792083"/>
    <lineage>
        <taxon>Bacteria</taxon>
        <taxon>Bacillati</taxon>
        <taxon>Actinomycetota</taxon>
        <taxon>Actinomycetes</taxon>
        <taxon>Micromonosporales</taxon>
        <taxon>Micromonosporaceae</taxon>
        <taxon>Actinoplanes</taxon>
    </lineage>
</organism>
<proteinExistence type="predicted"/>
<sequence length="210" mass="21819">MKFKSAALLAIPLLALAACGQSEEPTTSLPAPAASTPAATSAAATSAAAAPSGGKIGAKGSACKLPVEFEFAQDWKPKAVTVDPDDELEAALGKRGDLTMACEIDAKPAGNIGFLRVWTAKVKGPKKNLEAYLGKDAIEPAYTDLKIGGRPAVEVVYQKKSELDDSLEQERAFAVGTGKGTVVVVLDSFDNDEHEAMLPAYELAKATLTV</sequence>
<feature type="chain" id="PRO_5038733523" description="Lipoprotein" evidence="1">
    <location>
        <begin position="18"/>
        <end position="210"/>
    </location>
</feature>
<dbReference type="Proteomes" id="UP000598146">
    <property type="component" value="Unassembled WGS sequence"/>
</dbReference>
<accession>A0A931FYX0</accession>
<feature type="signal peptide" evidence="1">
    <location>
        <begin position="1"/>
        <end position="17"/>
    </location>
</feature>
<protein>
    <recommendedName>
        <fullName evidence="4">Lipoprotein</fullName>
    </recommendedName>
</protein>
<dbReference type="Pfam" id="PF18966">
    <property type="entry name" value="Lipoprotein_23"/>
    <property type="match status" value="1"/>
</dbReference>
<keyword evidence="3" id="KW-1185">Reference proteome</keyword>
<evidence type="ECO:0000313" key="2">
    <source>
        <dbReference type="EMBL" id="MBG0562366.1"/>
    </source>
</evidence>